<dbReference type="InterPro" id="IPR013083">
    <property type="entry name" value="Znf_RING/FYVE/PHD"/>
</dbReference>
<dbReference type="PANTHER" id="PTHR21330:SF1">
    <property type="entry name" value="E3 SUMO-PROTEIN LIGASE NSE2"/>
    <property type="match status" value="1"/>
</dbReference>
<keyword evidence="7 13" id="KW-0863">Zinc-finger</keyword>
<comment type="subcellular location">
    <subcellularLocation>
        <location evidence="1">Nucleus</location>
    </subcellularLocation>
</comment>
<keyword evidence="5" id="KW-0808">Transferase</keyword>
<evidence type="ECO:0000313" key="16">
    <source>
        <dbReference type="Proteomes" id="UP001152747"/>
    </source>
</evidence>
<dbReference type="GO" id="GO:0008270">
    <property type="term" value="F:zinc ion binding"/>
    <property type="evidence" value="ECO:0007669"/>
    <property type="project" value="UniProtKB-KW"/>
</dbReference>
<evidence type="ECO:0000256" key="11">
    <source>
        <dbReference type="ARBA" id="ARBA00031731"/>
    </source>
</evidence>
<dbReference type="GO" id="GO:0030915">
    <property type="term" value="C:Smc5-Smc6 complex"/>
    <property type="evidence" value="ECO:0007669"/>
    <property type="project" value="InterPro"/>
</dbReference>
<evidence type="ECO:0000256" key="6">
    <source>
        <dbReference type="ARBA" id="ARBA00022723"/>
    </source>
</evidence>
<keyword evidence="6" id="KW-0479">Metal-binding</keyword>
<keyword evidence="16" id="KW-1185">Reference proteome</keyword>
<dbReference type="PANTHER" id="PTHR21330">
    <property type="entry name" value="E3 SUMO-PROTEIN LIGASE NSE2"/>
    <property type="match status" value="1"/>
</dbReference>
<evidence type="ECO:0000256" key="4">
    <source>
        <dbReference type="ARBA" id="ARBA00020923"/>
    </source>
</evidence>
<dbReference type="InterPro" id="IPR004181">
    <property type="entry name" value="Znf_MIZ"/>
</dbReference>
<evidence type="ECO:0000256" key="9">
    <source>
        <dbReference type="ARBA" id="ARBA00022833"/>
    </source>
</evidence>
<evidence type="ECO:0000256" key="5">
    <source>
        <dbReference type="ARBA" id="ARBA00022679"/>
    </source>
</evidence>
<evidence type="ECO:0000256" key="2">
    <source>
        <dbReference type="ARBA" id="ARBA00004718"/>
    </source>
</evidence>
<dbReference type="PROSITE" id="PS51044">
    <property type="entry name" value="ZF_SP_RING"/>
    <property type="match status" value="1"/>
</dbReference>
<feature type="domain" description="SP-RING-type" evidence="14">
    <location>
        <begin position="472"/>
        <end position="551"/>
    </location>
</feature>
<evidence type="ECO:0000256" key="10">
    <source>
        <dbReference type="ARBA" id="ARBA00023242"/>
    </source>
</evidence>
<evidence type="ECO:0000256" key="8">
    <source>
        <dbReference type="ARBA" id="ARBA00022786"/>
    </source>
</evidence>
<sequence length="551" mass="64552">MHEEFLRRPTGLCDPKHDAELLLCRNIEVTQSLLWDEELIEIVLEAAKCRVRLGVIEYPQQTFSQKYTEIRNGDTQLLDFNEFRDIFMTTCRALNLQFAQELFETLHTSDQFVNLWNDFENVVVGQIAFKYASIVFRSDSNVVSFSDAFWLASRERMSKDNMSRFSWIPTKSEFAITLDKLMGSFITSELIDVMNQCMRFSHSAYRTRELLITMSNDRNMMSRMTCPQSSLDVHGKIGETIVNRLLRKRMRFFVFTMEKIVSHFQELFAEMVRHVFKIGRENILKAERLRDVEVALKNAFLQLTALITRTGVRKPVHEGMDMFKLITDEMRLRSVSNTLDLSYLQMCENDVRRVLQNLMTTELHGGFNRVRGTLLRLAQTAKEMPNEEKNADFKDTMVENVKRMIELDERTFKIMHVFDKLYDDIENRGKFPEVLEHDKMKIEMDKVKVDSKNLEKGNRETMENIIEEIVSGEDEMVVMDVQYSKKDPISKKDIEKPVKADKCHHVYDHDSIIQFANSKRLIDCAVQGCKAKITIAKLKEFPEFFDLCQDN</sequence>
<dbReference type="GO" id="GO:0061665">
    <property type="term" value="F:SUMO ligase activity"/>
    <property type="evidence" value="ECO:0007669"/>
    <property type="project" value="TreeGrafter"/>
</dbReference>
<dbReference type="Pfam" id="PF11789">
    <property type="entry name" value="zf-Nse"/>
    <property type="match status" value="1"/>
</dbReference>
<dbReference type="GO" id="GO:0016925">
    <property type="term" value="P:protein sumoylation"/>
    <property type="evidence" value="ECO:0007669"/>
    <property type="project" value="TreeGrafter"/>
</dbReference>
<proteinExistence type="inferred from homology"/>
<gene>
    <name evidence="15" type="ORF">CAMP_LOCUS4625</name>
</gene>
<dbReference type="OrthoDB" id="5811364at2759"/>
<dbReference type="GO" id="GO:0000724">
    <property type="term" value="P:double-strand break repair via homologous recombination"/>
    <property type="evidence" value="ECO:0007669"/>
    <property type="project" value="InterPro"/>
</dbReference>
<accession>A0A9P1ICA0</accession>
<reference evidence="15" key="1">
    <citation type="submission" date="2022-11" db="EMBL/GenBank/DDBJ databases">
        <authorList>
            <person name="Kikuchi T."/>
        </authorList>
    </citation>
    <scope>NUCLEOTIDE SEQUENCE</scope>
    <source>
        <strain evidence="15">PS1010</strain>
    </source>
</reference>
<keyword evidence="9" id="KW-0862">Zinc</keyword>
<dbReference type="Gene3D" id="3.30.40.10">
    <property type="entry name" value="Zinc/RING finger domain, C3HC4 (zinc finger)"/>
    <property type="match status" value="1"/>
</dbReference>
<protein>
    <recommendedName>
        <fullName evidence="4">E3 SUMO-protein ligase NSE2</fullName>
    </recommendedName>
    <alternativeName>
        <fullName evidence="11">E3 SUMO-protein transferase NSE2</fullName>
    </alternativeName>
    <alternativeName>
        <fullName evidence="12">Non-structural maintenance of chromosomes element 2 homolog</fullName>
    </alternativeName>
</protein>
<evidence type="ECO:0000313" key="15">
    <source>
        <dbReference type="EMBL" id="CAI5441988.1"/>
    </source>
</evidence>
<evidence type="ECO:0000256" key="12">
    <source>
        <dbReference type="ARBA" id="ARBA00032533"/>
    </source>
</evidence>
<organism evidence="15 16">
    <name type="scientific">Caenorhabditis angaria</name>
    <dbReference type="NCBI Taxonomy" id="860376"/>
    <lineage>
        <taxon>Eukaryota</taxon>
        <taxon>Metazoa</taxon>
        <taxon>Ecdysozoa</taxon>
        <taxon>Nematoda</taxon>
        <taxon>Chromadorea</taxon>
        <taxon>Rhabditida</taxon>
        <taxon>Rhabditina</taxon>
        <taxon>Rhabditomorpha</taxon>
        <taxon>Rhabditoidea</taxon>
        <taxon>Rhabditidae</taxon>
        <taxon>Peloderinae</taxon>
        <taxon>Caenorhabditis</taxon>
    </lineage>
</organism>
<dbReference type="EMBL" id="CANHGI010000002">
    <property type="protein sequence ID" value="CAI5441988.1"/>
    <property type="molecule type" value="Genomic_DNA"/>
</dbReference>
<comment type="caution">
    <text evidence="15">The sequence shown here is derived from an EMBL/GenBank/DDBJ whole genome shotgun (WGS) entry which is preliminary data.</text>
</comment>
<evidence type="ECO:0000256" key="13">
    <source>
        <dbReference type="PROSITE-ProRule" id="PRU00452"/>
    </source>
</evidence>
<evidence type="ECO:0000256" key="1">
    <source>
        <dbReference type="ARBA" id="ARBA00004123"/>
    </source>
</evidence>
<keyword evidence="8" id="KW-0833">Ubl conjugation pathway</keyword>
<evidence type="ECO:0000256" key="3">
    <source>
        <dbReference type="ARBA" id="ARBA00008212"/>
    </source>
</evidence>
<comment type="similarity">
    <text evidence="3">Belongs to the NSE2 family.</text>
</comment>
<name>A0A9P1ICA0_9PELO</name>
<evidence type="ECO:0000259" key="14">
    <source>
        <dbReference type="PROSITE" id="PS51044"/>
    </source>
</evidence>
<keyword evidence="10" id="KW-0539">Nucleus</keyword>
<comment type="pathway">
    <text evidence="2">Protein modification; protein sumoylation.</text>
</comment>
<dbReference type="AlphaFoldDB" id="A0A9P1ICA0"/>
<evidence type="ECO:0000256" key="7">
    <source>
        <dbReference type="ARBA" id="ARBA00022771"/>
    </source>
</evidence>
<dbReference type="InterPro" id="IPR026846">
    <property type="entry name" value="Nse2(Mms21)"/>
</dbReference>
<dbReference type="GO" id="GO:0005634">
    <property type="term" value="C:nucleus"/>
    <property type="evidence" value="ECO:0007669"/>
    <property type="project" value="UniProtKB-SubCell"/>
</dbReference>
<dbReference type="Proteomes" id="UP001152747">
    <property type="component" value="Unassembled WGS sequence"/>
</dbReference>